<dbReference type="Gene3D" id="2.60.120.10">
    <property type="entry name" value="Jelly Rolls"/>
    <property type="match status" value="1"/>
</dbReference>
<dbReference type="Pfam" id="PF02311">
    <property type="entry name" value="AraC_binding"/>
    <property type="match status" value="1"/>
</dbReference>
<evidence type="ECO:0000256" key="2">
    <source>
        <dbReference type="ARBA" id="ARBA00023125"/>
    </source>
</evidence>
<dbReference type="CDD" id="cd02209">
    <property type="entry name" value="cupin_XRE_C"/>
    <property type="match status" value="1"/>
</dbReference>
<dbReference type="SUPFAM" id="SSF51215">
    <property type="entry name" value="Regulatory protein AraC"/>
    <property type="match status" value="1"/>
</dbReference>
<protein>
    <submittedName>
        <fullName evidence="5">AraC family ligand binding domain-containing protein</fullName>
    </submittedName>
</protein>
<dbReference type="InterPro" id="IPR037923">
    <property type="entry name" value="HTH-like"/>
</dbReference>
<comment type="caution">
    <text evidence="5">The sequence shown here is derived from an EMBL/GenBank/DDBJ whole genome shotgun (WGS) entry which is preliminary data.</text>
</comment>
<keyword evidence="3" id="KW-0804">Transcription</keyword>
<dbReference type="InterPro" id="IPR003313">
    <property type="entry name" value="AraC-bd"/>
</dbReference>
<keyword evidence="1" id="KW-0805">Transcription regulation</keyword>
<dbReference type="PROSITE" id="PS01124">
    <property type="entry name" value="HTH_ARAC_FAMILY_2"/>
    <property type="match status" value="1"/>
</dbReference>
<feature type="domain" description="HTH araC/xylS-type" evidence="4">
    <location>
        <begin position="194"/>
        <end position="291"/>
    </location>
</feature>
<dbReference type="Pfam" id="PF12833">
    <property type="entry name" value="HTH_18"/>
    <property type="match status" value="1"/>
</dbReference>
<sequence length="297" mass="35284">MQIDTEKNRKEIKAHGSYAFPVSVDVEQIQEYEQGVFLWHWHPEVELTWVMSGEMEYHVNDTQYILKEGEGLFGNSNALHSGSRKDGQDCAYLSVTFHPRFLYGEEGSILYSKYVRFITEGGRWPSLKLEQTVAWQQEILDRMTEIYRLSLAAPEDYELQVHLLLTEIWQRLYRYFSSLPEKESGPERELQRLKDMISYIQEHYDQEIRLDDIASHVNICKNECCRFFKKHMKMTIFDYVLFLRIQNSLVFLREGESITKTASLVGFSSPAYYGQIFRRYMRCTPREYQKGERMLSH</sequence>
<dbReference type="EMBL" id="DXGF01000182">
    <property type="protein sequence ID" value="HIW84684.1"/>
    <property type="molecule type" value="Genomic_DNA"/>
</dbReference>
<dbReference type="Proteomes" id="UP000824263">
    <property type="component" value="Unassembled WGS sequence"/>
</dbReference>
<proteinExistence type="predicted"/>
<accession>A0A9D1RBS3</accession>
<evidence type="ECO:0000259" key="4">
    <source>
        <dbReference type="PROSITE" id="PS01124"/>
    </source>
</evidence>
<dbReference type="AlphaFoldDB" id="A0A9D1RBS3"/>
<dbReference type="GO" id="GO:0003700">
    <property type="term" value="F:DNA-binding transcription factor activity"/>
    <property type="evidence" value="ECO:0007669"/>
    <property type="project" value="InterPro"/>
</dbReference>
<dbReference type="SUPFAM" id="SSF46689">
    <property type="entry name" value="Homeodomain-like"/>
    <property type="match status" value="2"/>
</dbReference>
<evidence type="ECO:0000256" key="3">
    <source>
        <dbReference type="ARBA" id="ARBA00023163"/>
    </source>
</evidence>
<dbReference type="InterPro" id="IPR018060">
    <property type="entry name" value="HTH_AraC"/>
</dbReference>
<keyword evidence="2" id="KW-0238">DNA-binding</keyword>
<dbReference type="PROSITE" id="PS00041">
    <property type="entry name" value="HTH_ARAC_FAMILY_1"/>
    <property type="match status" value="1"/>
</dbReference>
<dbReference type="InterPro" id="IPR009057">
    <property type="entry name" value="Homeodomain-like_sf"/>
</dbReference>
<evidence type="ECO:0000313" key="6">
    <source>
        <dbReference type="Proteomes" id="UP000824263"/>
    </source>
</evidence>
<dbReference type="Gene3D" id="1.10.10.60">
    <property type="entry name" value="Homeodomain-like"/>
    <property type="match status" value="2"/>
</dbReference>
<organism evidence="5 6">
    <name type="scientific">Candidatus Dorea gallistercoris</name>
    <dbReference type="NCBI Taxonomy" id="2838542"/>
    <lineage>
        <taxon>Bacteria</taxon>
        <taxon>Bacillati</taxon>
        <taxon>Bacillota</taxon>
        <taxon>Clostridia</taxon>
        <taxon>Lachnospirales</taxon>
        <taxon>Lachnospiraceae</taxon>
        <taxon>Dorea</taxon>
    </lineage>
</organism>
<evidence type="ECO:0000256" key="1">
    <source>
        <dbReference type="ARBA" id="ARBA00023015"/>
    </source>
</evidence>
<reference evidence="5" key="1">
    <citation type="journal article" date="2021" name="PeerJ">
        <title>Extensive microbial diversity within the chicken gut microbiome revealed by metagenomics and culture.</title>
        <authorList>
            <person name="Gilroy R."/>
            <person name="Ravi A."/>
            <person name="Getino M."/>
            <person name="Pursley I."/>
            <person name="Horton D.L."/>
            <person name="Alikhan N.F."/>
            <person name="Baker D."/>
            <person name="Gharbi K."/>
            <person name="Hall N."/>
            <person name="Watson M."/>
            <person name="Adriaenssens E.M."/>
            <person name="Foster-Nyarko E."/>
            <person name="Jarju S."/>
            <person name="Secka A."/>
            <person name="Antonio M."/>
            <person name="Oren A."/>
            <person name="Chaudhuri R.R."/>
            <person name="La Ragione R."/>
            <person name="Hildebrand F."/>
            <person name="Pallen M.J."/>
        </authorList>
    </citation>
    <scope>NUCLEOTIDE SEQUENCE</scope>
    <source>
        <strain evidence="5">ChiSxjej1B13-11762</strain>
    </source>
</reference>
<reference evidence="5" key="2">
    <citation type="submission" date="2021-04" db="EMBL/GenBank/DDBJ databases">
        <authorList>
            <person name="Gilroy R."/>
        </authorList>
    </citation>
    <scope>NUCLEOTIDE SEQUENCE</scope>
    <source>
        <strain evidence="5">ChiSxjej1B13-11762</strain>
    </source>
</reference>
<dbReference type="InterPro" id="IPR014710">
    <property type="entry name" value="RmlC-like_jellyroll"/>
</dbReference>
<dbReference type="PANTHER" id="PTHR43280:SF2">
    <property type="entry name" value="HTH-TYPE TRANSCRIPTIONAL REGULATOR EXSA"/>
    <property type="match status" value="1"/>
</dbReference>
<dbReference type="InterPro" id="IPR018062">
    <property type="entry name" value="HTH_AraC-typ_CS"/>
</dbReference>
<name>A0A9D1RBS3_9FIRM</name>
<evidence type="ECO:0000313" key="5">
    <source>
        <dbReference type="EMBL" id="HIW84684.1"/>
    </source>
</evidence>
<gene>
    <name evidence="5" type="ORF">H9873_10235</name>
</gene>
<dbReference type="SMART" id="SM00342">
    <property type="entry name" value="HTH_ARAC"/>
    <property type="match status" value="1"/>
</dbReference>
<dbReference type="PANTHER" id="PTHR43280">
    <property type="entry name" value="ARAC-FAMILY TRANSCRIPTIONAL REGULATOR"/>
    <property type="match status" value="1"/>
</dbReference>
<dbReference type="GO" id="GO:0043565">
    <property type="term" value="F:sequence-specific DNA binding"/>
    <property type="evidence" value="ECO:0007669"/>
    <property type="project" value="InterPro"/>
</dbReference>